<dbReference type="GO" id="GO:0070762">
    <property type="term" value="C:nuclear pore transmembrane ring"/>
    <property type="evidence" value="ECO:0007669"/>
    <property type="project" value="TreeGrafter"/>
</dbReference>
<keyword evidence="4" id="KW-1185">Reference proteome</keyword>
<feature type="compositionally biased region" description="Low complexity" evidence="1">
    <location>
        <begin position="219"/>
        <end position="235"/>
    </location>
</feature>
<dbReference type="EMBL" id="KV750722">
    <property type="protein sequence ID" value="OCL03492.1"/>
    <property type="molecule type" value="Genomic_DNA"/>
</dbReference>
<evidence type="ECO:0008006" key="5">
    <source>
        <dbReference type="Google" id="ProtNLM"/>
    </source>
</evidence>
<sequence>MPSTPAAQTVAQPITTGTWRHPRFDEITKRQHATTFNDRNARIILWNGSYLISSFVIPPMASGWGLFSPIFRLFNAFTPYPFYIMLALRILLLLNIGIALLPLFRRKDDLADIPLTPSQRAAMGLDPSIATPQTPGSSYITPPRYARSTPRSSRSNTGDRKPNQSPLSGRSSPLGMLSNSPFSPSASPFLQKAVGGSAATRRLSYDTQSPAGASLFADSSSSNTPGTPTPAPAKASVGLNNRWLYERGRGSPGRALFA</sequence>
<organism evidence="3 4">
    <name type="scientific">Glonium stellatum</name>
    <dbReference type="NCBI Taxonomy" id="574774"/>
    <lineage>
        <taxon>Eukaryota</taxon>
        <taxon>Fungi</taxon>
        <taxon>Dikarya</taxon>
        <taxon>Ascomycota</taxon>
        <taxon>Pezizomycotina</taxon>
        <taxon>Dothideomycetes</taxon>
        <taxon>Pleosporomycetidae</taxon>
        <taxon>Gloniales</taxon>
        <taxon>Gloniaceae</taxon>
        <taxon>Glonium</taxon>
    </lineage>
</organism>
<gene>
    <name evidence="3" type="ORF">AOQ84DRAFT_400641</name>
</gene>
<feature type="region of interest" description="Disordered" evidence="1">
    <location>
        <begin position="123"/>
        <end position="181"/>
    </location>
</feature>
<evidence type="ECO:0000256" key="2">
    <source>
        <dbReference type="SAM" id="Phobius"/>
    </source>
</evidence>
<keyword evidence="2" id="KW-0472">Membrane</keyword>
<name>A0A8E2ERD4_9PEZI</name>
<dbReference type="PANTHER" id="PTHR28003:SF1">
    <property type="entry name" value="NUCLEOPORIN POM34"/>
    <property type="match status" value="1"/>
</dbReference>
<dbReference type="AlphaFoldDB" id="A0A8E2ERD4"/>
<dbReference type="Pfam" id="PF08058">
    <property type="entry name" value="NPCC"/>
    <property type="match status" value="1"/>
</dbReference>
<evidence type="ECO:0000313" key="4">
    <source>
        <dbReference type="Proteomes" id="UP000250140"/>
    </source>
</evidence>
<feature type="transmembrane region" description="Helical" evidence="2">
    <location>
        <begin position="82"/>
        <end position="104"/>
    </location>
</feature>
<dbReference type="OrthoDB" id="429932at2759"/>
<feature type="region of interest" description="Disordered" evidence="1">
    <location>
        <begin position="201"/>
        <end position="235"/>
    </location>
</feature>
<feature type="compositionally biased region" description="Polar residues" evidence="1">
    <location>
        <begin position="130"/>
        <end position="140"/>
    </location>
</feature>
<evidence type="ECO:0000313" key="3">
    <source>
        <dbReference type="EMBL" id="OCL03492.1"/>
    </source>
</evidence>
<keyword evidence="2" id="KW-0812">Transmembrane</keyword>
<keyword evidence="2" id="KW-1133">Transmembrane helix</keyword>
<dbReference type="InterPro" id="IPR012578">
    <property type="entry name" value="Nucl_pore_cmplx"/>
</dbReference>
<dbReference type="GO" id="GO:0006606">
    <property type="term" value="P:protein import into nucleus"/>
    <property type="evidence" value="ECO:0007669"/>
    <property type="project" value="TreeGrafter"/>
</dbReference>
<dbReference type="GO" id="GO:0005640">
    <property type="term" value="C:nuclear outer membrane"/>
    <property type="evidence" value="ECO:0007669"/>
    <property type="project" value="TreeGrafter"/>
</dbReference>
<proteinExistence type="predicted"/>
<dbReference type="PANTHER" id="PTHR28003">
    <property type="entry name" value="NUCLEOPORIN POM34"/>
    <property type="match status" value="1"/>
</dbReference>
<feature type="transmembrane region" description="Helical" evidence="2">
    <location>
        <begin position="49"/>
        <end position="70"/>
    </location>
</feature>
<evidence type="ECO:0000256" key="1">
    <source>
        <dbReference type="SAM" id="MobiDB-lite"/>
    </source>
</evidence>
<dbReference type="Proteomes" id="UP000250140">
    <property type="component" value="Unassembled WGS sequence"/>
</dbReference>
<reference evidence="3 4" key="1">
    <citation type="journal article" date="2016" name="Nat. Commun.">
        <title>Ectomycorrhizal ecology is imprinted in the genome of the dominant symbiotic fungus Cenococcum geophilum.</title>
        <authorList>
            <consortium name="DOE Joint Genome Institute"/>
            <person name="Peter M."/>
            <person name="Kohler A."/>
            <person name="Ohm R.A."/>
            <person name="Kuo A."/>
            <person name="Krutzmann J."/>
            <person name="Morin E."/>
            <person name="Arend M."/>
            <person name="Barry K.W."/>
            <person name="Binder M."/>
            <person name="Choi C."/>
            <person name="Clum A."/>
            <person name="Copeland A."/>
            <person name="Grisel N."/>
            <person name="Haridas S."/>
            <person name="Kipfer T."/>
            <person name="LaButti K."/>
            <person name="Lindquist E."/>
            <person name="Lipzen A."/>
            <person name="Maire R."/>
            <person name="Meier B."/>
            <person name="Mihaltcheva S."/>
            <person name="Molinier V."/>
            <person name="Murat C."/>
            <person name="Poggeler S."/>
            <person name="Quandt C.A."/>
            <person name="Sperisen C."/>
            <person name="Tritt A."/>
            <person name="Tisserant E."/>
            <person name="Crous P.W."/>
            <person name="Henrissat B."/>
            <person name="Nehls U."/>
            <person name="Egli S."/>
            <person name="Spatafora J.W."/>
            <person name="Grigoriev I.V."/>
            <person name="Martin F.M."/>
        </authorList>
    </citation>
    <scope>NUCLEOTIDE SEQUENCE [LARGE SCALE GENOMIC DNA]</scope>
    <source>
        <strain evidence="3 4">CBS 207.34</strain>
    </source>
</reference>
<dbReference type="GO" id="GO:0030474">
    <property type="term" value="P:spindle pole body duplication"/>
    <property type="evidence" value="ECO:0007669"/>
    <property type="project" value="TreeGrafter"/>
</dbReference>
<accession>A0A8E2ERD4</accession>
<protein>
    <recommendedName>
        <fullName evidence="5">Nuclear pore complex component</fullName>
    </recommendedName>
</protein>